<evidence type="ECO:0000313" key="8">
    <source>
        <dbReference type="EMBL" id="ADD41154.1"/>
    </source>
</evidence>
<dbReference type="PIRSF" id="PIRSF006648">
    <property type="entry name" value="DrrB"/>
    <property type="match status" value="1"/>
</dbReference>
<dbReference type="OrthoDB" id="9255971at2"/>
<dbReference type="eggNOG" id="COG0842">
    <property type="taxonomic scope" value="Bacteria"/>
</dbReference>
<dbReference type="RefSeq" id="WP_013016725.1">
    <property type="nucleotide sequence ID" value="NC_013947.1"/>
</dbReference>
<dbReference type="AlphaFoldDB" id="D3PVA1"/>
<dbReference type="GO" id="GO:0043190">
    <property type="term" value="C:ATP-binding cassette (ABC) transporter complex"/>
    <property type="evidence" value="ECO:0007669"/>
    <property type="project" value="InterPro"/>
</dbReference>
<keyword evidence="9" id="KW-1185">Reference proteome</keyword>
<dbReference type="GO" id="GO:0046677">
    <property type="term" value="P:response to antibiotic"/>
    <property type="evidence" value="ECO:0007669"/>
    <property type="project" value="UniProtKB-KW"/>
</dbReference>
<evidence type="ECO:0000256" key="3">
    <source>
        <dbReference type="ARBA" id="ARBA00022989"/>
    </source>
</evidence>
<keyword evidence="6" id="KW-0813">Transport</keyword>
<comment type="similarity">
    <text evidence="6">Belongs to the ABC-2 integral membrane protein family.</text>
</comment>
<dbReference type="KEGG" id="sna:Snas_1448"/>
<evidence type="ECO:0000256" key="2">
    <source>
        <dbReference type="ARBA" id="ARBA00022692"/>
    </source>
</evidence>
<sequence length="251" mass="27184">MKFFSDTGKVFIREIKPTLYDPISPLFSLAQPIIFLALLGPLVANMPSAGGDTSWQWFVPGILVMVVLFGTSMTGSNLGWEMQTGSHERVMVTPLSRSAMLVGKSLKEIAPLAVQTVLIVVIMLPFGFKLYFGPALLGLVILAVMAVGLGALSYALAIAARKKDWLFWAIQQTALFPLLILSGMMMPLDYGPQWMRNVSTYNPVTYIVDAERALFSGELATNTVMYGALAALGFAVVGLLVGTTTIRRATV</sequence>
<accession>D3PVA1</accession>
<dbReference type="InterPro" id="IPR047817">
    <property type="entry name" value="ABC2_TM_bact-type"/>
</dbReference>
<feature type="transmembrane region" description="Helical" evidence="6">
    <location>
        <begin position="224"/>
        <end position="246"/>
    </location>
</feature>
<keyword evidence="3 6" id="KW-1133">Transmembrane helix</keyword>
<dbReference type="InterPro" id="IPR051784">
    <property type="entry name" value="Nod_factor_ABC_transporter"/>
</dbReference>
<feature type="transmembrane region" description="Helical" evidence="6">
    <location>
        <begin position="23"/>
        <end position="43"/>
    </location>
</feature>
<evidence type="ECO:0000313" key="9">
    <source>
        <dbReference type="Proteomes" id="UP000000844"/>
    </source>
</evidence>
<organism evidence="8 9">
    <name type="scientific">Stackebrandtia nassauensis (strain DSM 44728 / CIP 108903 / NRRL B-16338 / NBRC 102104 / LLR-40K-21)</name>
    <dbReference type="NCBI Taxonomy" id="446470"/>
    <lineage>
        <taxon>Bacteria</taxon>
        <taxon>Bacillati</taxon>
        <taxon>Actinomycetota</taxon>
        <taxon>Actinomycetes</taxon>
        <taxon>Glycomycetales</taxon>
        <taxon>Glycomycetaceae</taxon>
        <taxon>Stackebrandtia</taxon>
    </lineage>
</organism>
<evidence type="ECO:0000256" key="1">
    <source>
        <dbReference type="ARBA" id="ARBA00004141"/>
    </source>
</evidence>
<dbReference type="Pfam" id="PF01061">
    <property type="entry name" value="ABC2_membrane"/>
    <property type="match status" value="1"/>
</dbReference>
<protein>
    <recommendedName>
        <fullName evidence="6">Transport permease protein</fullName>
    </recommendedName>
</protein>
<dbReference type="Proteomes" id="UP000000844">
    <property type="component" value="Chromosome"/>
</dbReference>
<feature type="transmembrane region" description="Helical" evidence="6">
    <location>
        <begin position="134"/>
        <end position="158"/>
    </location>
</feature>
<dbReference type="EMBL" id="CP001778">
    <property type="protein sequence ID" value="ADD41154.1"/>
    <property type="molecule type" value="Genomic_DNA"/>
</dbReference>
<dbReference type="GO" id="GO:0140359">
    <property type="term" value="F:ABC-type transporter activity"/>
    <property type="evidence" value="ECO:0007669"/>
    <property type="project" value="InterPro"/>
</dbReference>
<keyword evidence="6" id="KW-1003">Cell membrane</keyword>
<dbReference type="PANTHER" id="PTHR43229">
    <property type="entry name" value="NODULATION PROTEIN J"/>
    <property type="match status" value="1"/>
</dbReference>
<evidence type="ECO:0000256" key="5">
    <source>
        <dbReference type="ARBA" id="ARBA00023251"/>
    </source>
</evidence>
<evidence type="ECO:0000256" key="4">
    <source>
        <dbReference type="ARBA" id="ARBA00023136"/>
    </source>
</evidence>
<dbReference type="HOGENOM" id="CLU_039483_2_3_11"/>
<keyword evidence="2 6" id="KW-0812">Transmembrane</keyword>
<keyword evidence="4 6" id="KW-0472">Membrane</keyword>
<comment type="subcellular location">
    <subcellularLocation>
        <location evidence="6">Cell membrane</location>
        <topology evidence="6">Multi-pass membrane protein</topology>
    </subcellularLocation>
    <subcellularLocation>
        <location evidence="1">Membrane</location>
        <topology evidence="1">Multi-pass membrane protein</topology>
    </subcellularLocation>
</comment>
<evidence type="ECO:0000256" key="6">
    <source>
        <dbReference type="RuleBase" id="RU361157"/>
    </source>
</evidence>
<feature type="domain" description="ABC transmembrane type-2" evidence="7">
    <location>
        <begin position="23"/>
        <end position="249"/>
    </location>
</feature>
<proteinExistence type="inferred from homology"/>
<evidence type="ECO:0000259" key="7">
    <source>
        <dbReference type="PROSITE" id="PS51012"/>
    </source>
</evidence>
<feature type="transmembrane region" description="Helical" evidence="6">
    <location>
        <begin position="165"/>
        <end position="186"/>
    </location>
</feature>
<dbReference type="STRING" id="446470.Snas_1448"/>
<dbReference type="PRINTS" id="PR00164">
    <property type="entry name" value="ABC2TRNSPORT"/>
</dbReference>
<dbReference type="InterPro" id="IPR000412">
    <property type="entry name" value="ABC_2_transport"/>
</dbReference>
<dbReference type="PANTHER" id="PTHR43229:SF3">
    <property type="entry name" value="ABC-TYPE MULTIDRUG TRANSPORT SYSTEM, PERMEASE COMPONENT"/>
    <property type="match status" value="1"/>
</dbReference>
<name>D3PVA1_STANL</name>
<keyword evidence="5" id="KW-0046">Antibiotic resistance</keyword>
<feature type="transmembrane region" description="Helical" evidence="6">
    <location>
        <begin position="55"/>
        <end position="80"/>
    </location>
</feature>
<dbReference type="InterPro" id="IPR013525">
    <property type="entry name" value="ABC2_TM"/>
</dbReference>
<reference evidence="8 9" key="1">
    <citation type="journal article" date="2009" name="Stand. Genomic Sci.">
        <title>Complete genome sequence of Stackebrandtia nassauensis type strain (LLR-40K-21).</title>
        <authorList>
            <person name="Munk C."/>
            <person name="Lapidus A."/>
            <person name="Copeland A."/>
            <person name="Jando M."/>
            <person name="Mayilraj S."/>
            <person name="Glavina Del Rio T."/>
            <person name="Nolan M."/>
            <person name="Chen F."/>
            <person name="Lucas S."/>
            <person name="Tice H."/>
            <person name="Cheng J.F."/>
            <person name="Han C."/>
            <person name="Detter J.C."/>
            <person name="Bruce D."/>
            <person name="Goodwin L."/>
            <person name="Chain P."/>
            <person name="Pitluck S."/>
            <person name="Goker M."/>
            <person name="Ovchinikova G."/>
            <person name="Pati A."/>
            <person name="Ivanova N."/>
            <person name="Mavromatis K."/>
            <person name="Chen A."/>
            <person name="Palaniappan K."/>
            <person name="Land M."/>
            <person name="Hauser L."/>
            <person name="Chang Y.J."/>
            <person name="Jeffries C.D."/>
            <person name="Bristow J."/>
            <person name="Eisen J.A."/>
            <person name="Markowitz V."/>
            <person name="Hugenholtz P."/>
            <person name="Kyrpides N.C."/>
            <person name="Klenk H.P."/>
        </authorList>
    </citation>
    <scope>NUCLEOTIDE SEQUENCE [LARGE SCALE GENOMIC DNA]</scope>
    <source>
        <strain evidence="9">DSM 44728 / CIP 108903 / NRRL B-16338 / NBRC 102104 / LLR-40K-21</strain>
    </source>
</reference>
<dbReference type="PROSITE" id="PS51012">
    <property type="entry name" value="ABC_TM2"/>
    <property type="match status" value="1"/>
</dbReference>
<gene>
    <name evidence="8" type="ordered locus">Snas_1448</name>
</gene>
<feature type="transmembrane region" description="Helical" evidence="6">
    <location>
        <begin position="109"/>
        <end position="128"/>
    </location>
</feature>